<dbReference type="VEuPathDB" id="FungiDB:M747DRAFT_281589"/>
<protein>
    <submittedName>
        <fullName evidence="8">Uncharacterized protein</fullName>
    </submittedName>
</protein>
<feature type="modified residue" description="N6-(pyridoxal phosphate)lysine" evidence="6">
    <location>
        <position position="281"/>
    </location>
</feature>
<comment type="cofactor">
    <cofactor evidence="1 6">
        <name>pyridoxal 5'-phosphate</name>
        <dbReference type="ChEBI" id="CHEBI:597326"/>
    </cofactor>
</comment>
<evidence type="ECO:0000256" key="5">
    <source>
        <dbReference type="ARBA" id="ARBA00023239"/>
    </source>
</evidence>
<dbReference type="InterPro" id="IPR015424">
    <property type="entry name" value="PyrdxlP-dep_Trfase"/>
</dbReference>
<dbReference type="VEuPathDB" id="FungiDB:An03g01690"/>
<dbReference type="SUPFAM" id="SSF53383">
    <property type="entry name" value="PLP-dependent transferases"/>
    <property type="match status" value="1"/>
</dbReference>
<feature type="compositionally biased region" description="Low complexity" evidence="7">
    <location>
        <begin position="499"/>
        <end position="509"/>
    </location>
</feature>
<dbReference type="InterPro" id="IPR002129">
    <property type="entry name" value="PyrdxlP-dep_de-COase"/>
</dbReference>
<evidence type="ECO:0000256" key="1">
    <source>
        <dbReference type="ARBA" id="ARBA00001933"/>
    </source>
</evidence>
<reference evidence="9" key="1">
    <citation type="submission" date="2018-10" db="EMBL/GenBank/DDBJ databases">
        <title>FDA dAtabase for Regulatory Grade micrObial Sequences (FDA-ARGOS): Supporting development and validation of Infectious Disease Dx tests.</title>
        <authorList>
            <person name="Kerrigan L."/>
            <person name="Tallon L."/>
            <person name="Sadzewicz L."/>
            <person name="Sengamalay N."/>
            <person name="Ott S."/>
            <person name="Godinez A."/>
            <person name="Nagaraj S."/>
            <person name="Vavikolanu K."/>
            <person name="Nadendla S."/>
            <person name="George J."/>
            <person name="Sichtig H."/>
        </authorList>
    </citation>
    <scope>NUCLEOTIDE SEQUENCE [LARGE SCALE GENOMIC DNA]</scope>
    <source>
        <strain evidence="9">FDAARGOS_311</strain>
    </source>
</reference>
<comment type="caution">
    <text evidence="8">The sequence shown here is derived from an EMBL/GenBank/DDBJ whole genome shotgun (WGS) entry which is preliminary data.</text>
</comment>
<feature type="compositionally biased region" description="Low complexity" evidence="7">
    <location>
        <begin position="529"/>
        <end position="538"/>
    </location>
</feature>
<feature type="region of interest" description="Disordered" evidence="7">
    <location>
        <begin position="1"/>
        <end position="20"/>
    </location>
</feature>
<dbReference type="Pfam" id="PF00282">
    <property type="entry name" value="Pyridoxal_deC"/>
    <property type="match status" value="1"/>
</dbReference>
<dbReference type="InterPro" id="IPR015422">
    <property type="entry name" value="PyrdxlP-dep_Trfase_small"/>
</dbReference>
<feature type="compositionally biased region" description="Gly residues" evidence="7">
    <location>
        <begin position="539"/>
        <end position="552"/>
    </location>
</feature>
<feature type="compositionally biased region" description="Gly residues" evidence="7">
    <location>
        <begin position="559"/>
        <end position="574"/>
    </location>
</feature>
<keyword evidence="5" id="KW-0456">Lyase</keyword>
<dbReference type="GO" id="GO:0019752">
    <property type="term" value="P:carboxylic acid metabolic process"/>
    <property type="evidence" value="ECO:0007669"/>
    <property type="project" value="InterPro"/>
</dbReference>
<dbReference type="GO" id="GO:0030170">
    <property type="term" value="F:pyridoxal phosphate binding"/>
    <property type="evidence" value="ECO:0007669"/>
    <property type="project" value="InterPro"/>
</dbReference>
<dbReference type="GO" id="GO:0006520">
    <property type="term" value="P:amino acid metabolic process"/>
    <property type="evidence" value="ECO:0007669"/>
    <property type="project" value="InterPro"/>
</dbReference>
<dbReference type="PRINTS" id="PR00800">
    <property type="entry name" value="YHDCRBOXLASE"/>
</dbReference>
<evidence type="ECO:0000313" key="9">
    <source>
        <dbReference type="Proteomes" id="UP000197666"/>
    </source>
</evidence>
<gene>
    <name evidence="8" type="ORF">CAN33_0022335</name>
</gene>
<feature type="compositionally biased region" description="Polar residues" evidence="7">
    <location>
        <begin position="7"/>
        <end position="17"/>
    </location>
</feature>
<dbReference type="EMBL" id="NKJJ02000015">
    <property type="protein sequence ID" value="TPR10474.1"/>
    <property type="molecule type" value="Genomic_DNA"/>
</dbReference>
<dbReference type="Gene3D" id="3.40.640.10">
    <property type="entry name" value="Type I PLP-dependent aspartate aminotransferase-like (Major domain)"/>
    <property type="match status" value="1"/>
</dbReference>
<name>A0A505IFM4_ASPNG</name>
<evidence type="ECO:0000256" key="7">
    <source>
        <dbReference type="SAM" id="MobiDB-lite"/>
    </source>
</evidence>
<feature type="region of interest" description="Disordered" evidence="7">
    <location>
        <begin position="586"/>
        <end position="610"/>
    </location>
</feature>
<keyword evidence="4 6" id="KW-0663">Pyridoxal phosphate</keyword>
<dbReference type="PANTHER" id="PTHR11999:SF70">
    <property type="entry name" value="MIP05841P"/>
    <property type="match status" value="1"/>
</dbReference>
<dbReference type="AlphaFoldDB" id="A0A505IFM4"/>
<dbReference type="InterPro" id="IPR010977">
    <property type="entry name" value="Aromatic_deC"/>
</dbReference>
<dbReference type="PANTHER" id="PTHR11999">
    <property type="entry name" value="GROUP II PYRIDOXAL-5-PHOSPHATE DECARBOXYLASE"/>
    <property type="match status" value="1"/>
</dbReference>
<feature type="region of interest" description="Disordered" evidence="7">
    <location>
        <begin position="490"/>
        <end position="574"/>
    </location>
</feature>
<dbReference type="VEuPathDB" id="FungiDB:ATCC64974_83650"/>
<proteinExistence type="inferred from homology"/>
<organism evidence="8 9">
    <name type="scientific">Aspergillus niger</name>
    <dbReference type="NCBI Taxonomy" id="5061"/>
    <lineage>
        <taxon>Eukaryota</taxon>
        <taxon>Fungi</taxon>
        <taxon>Dikarya</taxon>
        <taxon>Ascomycota</taxon>
        <taxon>Pezizomycotina</taxon>
        <taxon>Eurotiomycetes</taxon>
        <taxon>Eurotiomycetidae</taxon>
        <taxon>Eurotiales</taxon>
        <taxon>Aspergillaceae</taxon>
        <taxon>Aspergillus</taxon>
        <taxon>Aspergillus subgen. Circumdati</taxon>
    </lineage>
</organism>
<evidence type="ECO:0000256" key="2">
    <source>
        <dbReference type="ARBA" id="ARBA00009533"/>
    </source>
</evidence>
<evidence type="ECO:0000256" key="3">
    <source>
        <dbReference type="ARBA" id="ARBA00022793"/>
    </source>
</evidence>
<evidence type="ECO:0000256" key="4">
    <source>
        <dbReference type="ARBA" id="ARBA00022898"/>
    </source>
</evidence>
<dbReference type="VEuPathDB" id="FungiDB:ASPNIDRAFT2_1166551"/>
<accession>A0A505IFM4</accession>
<keyword evidence="3" id="KW-0210">Decarboxylase</keyword>
<sequence length="641" mass="68430">MSEARSLLTQLLTTDSPAPSDPIFRKLDTHEIQDMQDKVMPDDHPRDLASSIQQAMTLFNYQMRLSHPHCFAYIPVCPNPIARLGDALTSIWNVNVTTWDTSSGPSAVEKAMILWLGAQLGLPDSVGGCFVSGGSMANMTAIIAARDEKLQPSQRANATIYMSDQTHLSVMKALHIAGFMDYQVQKIPTDDDFHIDVDILRQVITADRQLGRVPFLLVANCGSTNTGSIDPLHELADIARDEGLWLHVDGAYGASIALSDKHRHLTDGIDRADSASWDGHKWLFQTYSCGIVLTRHVNSLRRSFSFDAEYINTILAPQDTINFNKLSPELSRPARAMSLWLTLKVLGSRRVGEMIDRGFLLARQADRSIRQYKNWIIPAPTVASIVVFRYAPRGFSEEELDSLNSAISQRLLTENIAAILTTQIRGRNTLRLCAMNPAVQPEDISDIIRQVDKVARAEAPKFGGGGSGFGGNDSGFGGNGGGNNFGGGNSGYGGDNGRDNNNFGGNDSNFGGGGSGFGGNDSRHGGNDSGFSGNSSGNSGFGGNDSGFGGGRNNQDNFGGSGGGNDSFGGSSGGLGGLVNKAEGFLNNHGGNNNSQSGSNNGGQGGNFVDSMVDQKVDQYVPSGMDGAVNQGLNQEVNKFF</sequence>
<dbReference type="Gene3D" id="3.90.1150.10">
    <property type="entry name" value="Aspartate Aminotransferase, domain 1"/>
    <property type="match status" value="1"/>
</dbReference>
<evidence type="ECO:0000256" key="6">
    <source>
        <dbReference type="PIRSR" id="PIRSR602129-50"/>
    </source>
</evidence>
<evidence type="ECO:0000313" key="8">
    <source>
        <dbReference type="EMBL" id="TPR10474.1"/>
    </source>
</evidence>
<dbReference type="Proteomes" id="UP000197666">
    <property type="component" value="Unassembled WGS sequence"/>
</dbReference>
<dbReference type="GO" id="GO:0016831">
    <property type="term" value="F:carboxy-lyase activity"/>
    <property type="evidence" value="ECO:0007669"/>
    <property type="project" value="UniProtKB-KW"/>
</dbReference>
<feature type="compositionally biased region" description="Gly residues" evidence="7">
    <location>
        <begin position="510"/>
        <end position="519"/>
    </location>
</feature>
<dbReference type="InterPro" id="IPR015421">
    <property type="entry name" value="PyrdxlP-dep_Trfase_major"/>
</dbReference>
<feature type="compositionally biased region" description="Low complexity" evidence="7">
    <location>
        <begin position="587"/>
        <end position="599"/>
    </location>
</feature>
<comment type="similarity">
    <text evidence="2">Belongs to the group II decarboxylase family.</text>
</comment>